<accession>A0A9Q8LHK4</accession>
<organism evidence="2 3">
    <name type="scientific">Passalora fulva</name>
    <name type="common">Tomato leaf mold</name>
    <name type="synonym">Cladosporium fulvum</name>
    <dbReference type="NCBI Taxonomy" id="5499"/>
    <lineage>
        <taxon>Eukaryota</taxon>
        <taxon>Fungi</taxon>
        <taxon>Dikarya</taxon>
        <taxon>Ascomycota</taxon>
        <taxon>Pezizomycotina</taxon>
        <taxon>Dothideomycetes</taxon>
        <taxon>Dothideomycetidae</taxon>
        <taxon>Mycosphaerellales</taxon>
        <taxon>Mycosphaerellaceae</taxon>
        <taxon>Fulvia</taxon>
    </lineage>
</organism>
<dbReference type="KEGG" id="ffu:CLAFUR5_05112"/>
<evidence type="ECO:0000313" key="2">
    <source>
        <dbReference type="EMBL" id="UJO16763.1"/>
    </source>
</evidence>
<protein>
    <submittedName>
        <fullName evidence="2">Uncharacterized protein</fullName>
    </submittedName>
</protein>
<dbReference type="AlphaFoldDB" id="A0A9Q8LHK4"/>
<gene>
    <name evidence="2" type="ORF">CLAFUR5_05112</name>
</gene>
<evidence type="ECO:0000313" key="3">
    <source>
        <dbReference type="Proteomes" id="UP000756132"/>
    </source>
</evidence>
<keyword evidence="3" id="KW-1185">Reference proteome</keyword>
<name>A0A9Q8LHK4_PASFU</name>
<evidence type="ECO:0000256" key="1">
    <source>
        <dbReference type="SAM" id="MobiDB-lite"/>
    </source>
</evidence>
<dbReference type="GeneID" id="71984990"/>
<sequence length="159" mass="18296">MLVAMRLQYTIEKLKGRCLRVADFRRHLEGPVCLNPHWLHWASDNAWSEIETEGLKKEKFDEKLEARVDFVVDSAELEYVTVLASEGGYSAKDIDQIVRSRGFSVSVMQDRFERQYVKALAAHVSDRMTKEELAQAKGDLPDQFMGERYQSSHAEASNR</sequence>
<proteinExistence type="predicted"/>
<feature type="compositionally biased region" description="Polar residues" evidence="1">
    <location>
        <begin position="149"/>
        <end position="159"/>
    </location>
</feature>
<dbReference type="RefSeq" id="XP_047761129.1">
    <property type="nucleotide sequence ID" value="XM_047904260.1"/>
</dbReference>
<dbReference type="Proteomes" id="UP000756132">
    <property type="component" value="Chromosome 4"/>
</dbReference>
<reference evidence="2" key="1">
    <citation type="submission" date="2021-12" db="EMBL/GenBank/DDBJ databases">
        <authorList>
            <person name="Zaccaron A."/>
            <person name="Stergiopoulos I."/>
        </authorList>
    </citation>
    <scope>NUCLEOTIDE SEQUENCE</scope>
    <source>
        <strain evidence="2">Race5_Kim</strain>
    </source>
</reference>
<dbReference type="EMBL" id="CP090166">
    <property type="protein sequence ID" value="UJO16763.1"/>
    <property type="molecule type" value="Genomic_DNA"/>
</dbReference>
<feature type="region of interest" description="Disordered" evidence="1">
    <location>
        <begin position="135"/>
        <end position="159"/>
    </location>
</feature>
<reference evidence="2" key="2">
    <citation type="journal article" date="2022" name="Microb. Genom.">
        <title>A chromosome-scale genome assembly of the tomato pathogen Cladosporium fulvum reveals a compartmentalized genome architecture and the presence of a dispensable chromosome.</title>
        <authorList>
            <person name="Zaccaron A.Z."/>
            <person name="Chen L.H."/>
            <person name="Samaras A."/>
            <person name="Stergiopoulos I."/>
        </authorList>
    </citation>
    <scope>NUCLEOTIDE SEQUENCE</scope>
    <source>
        <strain evidence="2">Race5_Kim</strain>
    </source>
</reference>